<comment type="subcellular location">
    <subcellularLocation>
        <location evidence="6">Cytoplasm</location>
    </subcellularLocation>
    <subcellularLocation>
        <location evidence="6">Cytoplasm</location>
        <location evidence="6">P-body</location>
    </subcellularLocation>
</comment>
<dbReference type="GO" id="GO:0000290">
    <property type="term" value="P:deadenylation-dependent decapping of nuclear-transcribed mRNA"/>
    <property type="evidence" value="ECO:0007669"/>
    <property type="project" value="TreeGrafter"/>
</dbReference>
<keyword evidence="9" id="KW-1185">Reference proteome</keyword>
<dbReference type="Pfam" id="PF01423">
    <property type="entry name" value="LSM"/>
    <property type="match status" value="1"/>
</dbReference>
<evidence type="ECO:0000256" key="3">
    <source>
        <dbReference type="ARBA" id="ARBA00022664"/>
    </source>
</evidence>
<dbReference type="AlphaFoldDB" id="L8HDE1"/>
<dbReference type="OrthoDB" id="10263346at2759"/>
<proteinExistence type="inferred from homology"/>
<dbReference type="PROSITE" id="PS52002">
    <property type="entry name" value="SM"/>
    <property type="match status" value="1"/>
</dbReference>
<dbReference type="Proteomes" id="UP000011083">
    <property type="component" value="Unassembled WGS sequence"/>
</dbReference>
<dbReference type="GO" id="GO:0003729">
    <property type="term" value="F:mRNA binding"/>
    <property type="evidence" value="ECO:0007669"/>
    <property type="project" value="TreeGrafter"/>
</dbReference>
<evidence type="ECO:0000313" key="9">
    <source>
        <dbReference type="Proteomes" id="UP000011083"/>
    </source>
</evidence>
<dbReference type="GeneID" id="14923737"/>
<comment type="function">
    <text evidence="6">Probably involved with other LSm subunits in the general process of degradation of mRNAs.</text>
</comment>
<dbReference type="OMA" id="LKGTMRR"/>
<dbReference type="EMBL" id="KB007870">
    <property type="protein sequence ID" value="ELR22778.1"/>
    <property type="molecule type" value="Genomic_DNA"/>
</dbReference>
<keyword evidence="3 6" id="KW-0507">mRNA processing</keyword>
<dbReference type="SUPFAM" id="SSF50182">
    <property type="entry name" value="Sm-like ribonucleoproteins"/>
    <property type="match status" value="1"/>
</dbReference>
<organism evidence="8 9">
    <name type="scientific">Acanthamoeba castellanii (strain ATCC 30010 / Neff)</name>
    <dbReference type="NCBI Taxonomy" id="1257118"/>
    <lineage>
        <taxon>Eukaryota</taxon>
        <taxon>Amoebozoa</taxon>
        <taxon>Discosea</taxon>
        <taxon>Longamoebia</taxon>
        <taxon>Centramoebida</taxon>
        <taxon>Acanthamoebidae</taxon>
        <taxon>Acanthamoeba</taxon>
    </lineage>
</organism>
<dbReference type="SMART" id="SM00651">
    <property type="entry name" value="Sm"/>
    <property type="match status" value="1"/>
</dbReference>
<gene>
    <name evidence="6" type="primary">LSM1</name>
    <name evidence="8" type="ORF">ACA1_149460</name>
</gene>
<dbReference type="GO" id="GO:1990726">
    <property type="term" value="C:Lsm1-7-Pat1 complex"/>
    <property type="evidence" value="ECO:0007669"/>
    <property type="project" value="TreeGrafter"/>
</dbReference>
<evidence type="ECO:0000256" key="1">
    <source>
        <dbReference type="ARBA" id="ARBA00006850"/>
    </source>
</evidence>
<dbReference type="InterPro" id="IPR001163">
    <property type="entry name" value="Sm_dom_euk/arc"/>
</dbReference>
<comment type="similarity">
    <text evidence="1 6">Belongs to the snRNP Sm proteins family.</text>
</comment>
<dbReference type="KEGG" id="acan:ACA1_149460"/>
<feature type="domain" description="Sm" evidence="7">
    <location>
        <begin position="16"/>
        <end position="91"/>
    </location>
</feature>
<reference evidence="8 9" key="1">
    <citation type="journal article" date="2013" name="Genome Biol.">
        <title>Genome of Acanthamoeba castellanii highlights extensive lateral gene transfer and early evolution of tyrosine kinase signaling.</title>
        <authorList>
            <person name="Clarke M."/>
            <person name="Lohan A.J."/>
            <person name="Liu B."/>
            <person name="Lagkouvardos I."/>
            <person name="Roy S."/>
            <person name="Zafar N."/>
            <person name="Bertelli C."/>
            <person name="Schilde C."/>
            <person name="Kianianmomeni A."/>
            <person name="Burglin T.R."/>
            <person name="Frech C."/>
            <person name="Turcotte B."/>
            <person name="Kopec K.O."/>
            <person name="Synnott J.M."/>
            <person name="Choo C."/>
            <person name="Paponov I."/>
            <person name="Finkler A."/>
            <person name="Soon Heng Tan C."/>
            <person name="Hutchins A.P."/>
            <person name="Weinmeier T."/>
            <person name="Rattei T."/>
            <person name="Chu J.S."/>
            <person name="Gimenez G."/>
            <person name="Irimia M."/>
            <person name="Rigden D.J."/>
            <person name="Fitzpatrick D.A."/>
            <person name="Lorenzo-Morales J."/>
            <person name="Bateman A."/>
            <person name="Chiu C.H."/>
            <person name="Tang P."/>
            <person name="Hegemann P."/>
            <person name="Fromm H."/>
            <person name="Raoult D."/>
            <person name="Greub G."/>
            <person name="Miranda-Saavedra D."/>
            <person name="Chen N."/>
            <person name="Nash P."/>
            <person name="Ginger M.L."/>
            <person name="Horn M."/>
            <person name="Schaap P."/>
            <person name="Caler L."/>
            <person name="Loftus B."/>
        </authorList>
    </citation>
    <scope>NUCLEOTIDE SEQUENCE [LARGE SCALE GENOMIC DNA]</scope>
    <source>
        <strain evidence="8 9">Neff</strain>
    </source>
</reference>
<evidence type="ECO:0000259" key="7">
    <source>
        <dbReference type="PROSITE" id="PS52002"/>
    </source>
</evidence>
<evidence type="ECO:0000256" key="5">
    <source>
        <dbReference type="ARBA" id="ARBA00023274"/>
    </source>
</evidence>
<dbReference type="PANTHER" id="PTHR15588:SF8">
    <property type="entry name" value="U6 SNRNA-ASSOCIATED SM-LIKE PROTEIN LSM1"/>
    <property type="match status" value="1"/>
</dbReference>
<accession>L8HDE1</accession>
<evidence type="ECO:0000313" key="8">
    <source>
        <dbReference type="EMBL" id="ELR22778.1"/>
    </source>
</evidence>
<dbReference type="PANTHER" id="PTHR15588">
    <property type="entry name" value="LSM1"/>
    <property type="match status" value="1"/>
</dbReference>
<dbReference type="InterPro" id="IPR034104">
    <property type="entry name" value="Lsm1"/>
</dbReference>
<dbReference type="CDD" id="cd01728">
    <property type="entry name" value="LSm1"/>
    <property type="match status" value="1"/>
</dbReference>
<dbReference type="InterPro" id="IPR044642">
    <property type="entry name" value="PTHR15588"/>
</dbReference>
<keyword evidence="2 6" id="KW-0963">Cytoplasm</keyword>
<keyword evidence="5 6" id="KW-0687">Ribonucleoprotein</keyword>
<dbReference type="RefSeq" id="XP_004351555.1">
    <property type="nucleotide sequence ID" value="XM_004351503.1"/>
</dbReference>
<dbReference type="InterPro" id="IPR047575">
    <property type="entry name" value="Sm"/>
</dbReference>
<evidence type="ECO:0000256" key="4">
    <source>
        <dbReference type="ARBA" id="ARBA00022884"/>
    </source>
</evidence>
<evidence type="ECO:0000256" key="6">
    <source>
        <dbReference type="RuleBase" id="RU365047"/>
    </source>
</evidence>
<keyword evidence="4 6" id="KW-0694">RNA-binding</keyword>
<name>L8HDE1_ACACF</name>
<dbReference type="Gene3D" id="2.30.30.100">
    <property type="match status" value="1"/>
</dbReference>
<comment type="subunit">
    <text evidence="6">LSm subunits form a heteromer with a donut shape.</text>
</comment>
<dbReference type="STRING" id="1257118.L8HDE1"/>
<sequence length="135" mass="15427">MNQDALAEVDDFTFLPGTVSLVEEVDHRILVVLQDGRKLLGVLRSFDQYANLVLEQTIERIYVGEQYAEKNLGLFLVRGDNIVLLGPIDESREELCVKGLTKVTLPEIEAARKAEREAKRAQWELKQKMNQDPWS</sequence>
<dbReference type="InterPro" id="IPR010920">
    <property type="entry name" value="LSM_dom_sf"/>
</dbReference>
<evidence type="ECO:0000256" key="2">
    <source>
        <dbReference type="ARBA" id="ARBA00022490"/>
    </source>
</evidence>
<dbReference type="VEuPathDB" id="AmoebaDB:ACA1_149460"/>
<dbReference type="GO" id="GO:0000932">
    <property type="term" value="C:P-body"/>
    <property type="evidence" value="ECO:0007669"/>
    <property type="project" value="UniProtKB-SubCell"/>
</dbReference>
<dbReference type="GO" id="GO:0006397">
    <property type="term" value="P:mRNA processing"/>
    <property type="evidence" value="ECO:0007669"/>
    <property type="project" value="UniProtKB-UniRule"/>
</dbReference>
<dbReference type="GO" id="GO:1990904">
    <property type="term" value="C:ribonucleoprotein complex"/>
    <property type="evidence" value="ECO:0007669"/>
    <property type="project" value="UniProtKB-KW"/>
</dbReference>
<protein>
    <recommendedName>
        <fullName evidence="6">U6 snRNA-associated Sm-like protein LSm1</fullName>
    </recommendedName>
</protein>